<evidence type="ECO:0000256" key="1">
    <source>
        <dbReference type="ARBA" id="ARBA00022612"/>
    </source>
</evidence>
<dbReference type="InterPro" id="IPR006517">
    <property type="entry name" value="Phage_terminase_lsu-like_C"/>
</dbReference>
<dbReference type="AlphaFoldDB" id="A0A1R4EH50"/>
<accession>A0A1R4EH50</accession>
<evidence type="ECO:0000313" key="3">
    <source>
        <dbReference type="EMBL" id="SJM37822.1"/>
    </source>
</evidence>
<sequence length="474" mass="53271">MMNTNAQDLLAKQAKAQTDFYWFSRYMFYQRKHFKWMHNWHHEEICRKLEAVYRGEITRLIINMPPRYSKTELVIVNFIAWCMGKTPDSEFIYTSYSADLAHNYNAQARDLIKTEAYQELFPDTQIATDKDAKGHWGTTNGGVAYSAGVGGTMTGYGAGKMREEFGGAILIDDPHKASEARSKKRRQNIQEWFSETLKSRLNDPKRTPMILIMQRLHEDDLTGYLLSGGDDDEWEHLLLPAIQADGTALWPDKHDITKLKAMQEANPYMFAGQYQQTPTPGEGGEFKVDKLEIVDALPATAKKSCRGWDLGATANDGDPTAGVKIWDGGDGYYYVEDVERGQWDSSTVRSTIKLTAQLDGKLTAIRLPQDPGQAGKDQAKSYTRLLAGYNVAILPVSGDKITRAEPFAAQVNAGNVRLIKGDWNKAYIDELKLFPLGANDDQVDGSADAFNHLFDFENQDDAPPAPIPIVTNYW</sequence>
<protein>
    <submittedName>
        <fullName evidence="3">Terminase-like family protein</fullName>
    </submittedName>
</protein>
<dbReference type="NCBIfam" id="TIGR01630">
    <property type="entry name" value="psiM2_ORF9"/>
    <property type="match status" value="1"/>
</dbReference>
<keyword evidence="1" id="KW-1188">Viral release from host cell</keyword>
<proteinExistence type="predicted"/>
<organism evidence="3 4">
    <name type="scientific">Psychrobacter pasteurii</name>
    <dbReference type="NCBI Taxonomy" id="1945520"/>
    <lineage>
        <taxon>Bacteria</taxon>
        <taxon>Pseudomonadati</taxon>
        <taxon>Pseudomonadota</taxon>
        <taxon>Gammaproteobacteria</taxon>
        <taxon>Moraxellales</taxon>
        <taxon>Moraxellaceae</taxon>
        <taxon>Psychrobacter</taxon>
    </lineage>
</organism>
<reference evidence="4" key="1">
    <citation type="submission" date="2017-02" db="EMBL/GenBank/DDBJ databases">
        <authorList>
            <person name="Mornico D."/>
        </authorList>
    </citation>
    <scope>NUCLEOTIDE SEQUENCE [LARGE SCALE GENOMIC DNA]</scope>
</reference>
<name>A0A1R4EH50_9GAMM</name>
<feature type="domain" description="Terminase large subunit gp17-like C-terminal" evidence="2">
    <location>
        <begin position="306"/>
        <end position="452"/>
    </location>
</feature>
<evidence type="ECO:0000313" key="4">
    <source>
        <dbReference type="Proteomes" id="UP000188169"/>
    </source>
</evidence>
<dbReference type="EMBL" id="FUGD01000107">
    <property type="protein sequence ID" value="SJM37822.1"/>
    <property type="molecule type" value="Genomic_DNA"/>
</dbReference>
<dbReference type="STRING" id="1945520.A1019T_01807"/>
<keyword evidence="4" id="KW-1185">Reference proteome</keyword>
<dbReference type="InterPro" id="IPR035421">
    <property type="entry name" value="Terminase_6C"/>
</dbReference>
<dbReference type="Gene3D" id="3.40.50.300">
    <property type="entry name" value="P-loop containing nucleotide triphosphate hydrolases"/>
    <property type="match status" value="1"/>
</dbReference>
<dbReference type="Proteomes" id="UP000188169">
    <property type="component" value="Unassembled WGS sequence"/>
</dbReference>
<dbReference type="Pfam" id="PF17289">
    <property type="entry name" value="Terminase_6C"/>
    <property type="match status" value="1"/>
</dbReference>
<dbReference type="InterPro" id="IPR027417">
    <property type="entry name" value="P-loop_NTPase"/>
</dbReference>
<evidence type="ECO:0000259" key="2">
    <source>
        <dbReference type="Pfam" id="PF17289"/>
    </source>
</evidence>
<gene>
    <name evidence="3" type="ORF">A1019T_01807</name>
</gene>